<dbReference type="RefSeq" id="XP_015700490.1">
    <property type="nucleotide sequence ID" value="XM_015846055.1"/>
</dbReference>
<dbReference type="AlphaFoldDB" id="C1H8B7"/>
<dbReference type="VEuPathDB" id="FungiDB:PAAG_06913"/>
<name>C1H8B7_PARBA</name>
<organism evidence="1 2">
    <name type="scientific">Paracoccidioides lutzii (strain ATCC MYA-826 / Pb01)</name>
    <name type="common">Paracoccidioides brasiliensis</name>
    <dbReference type="NCBI Taxonomy" id="502779"/>
    <lineage>
        <taxon>Eukaryota</taxon>
        <taxon>Fungi</taxon>
        <taxon>Dikarya</taxon>
        <taxon>Ascomycota</taxon>
        <taxon>Pezizomycotina</taxon>
        <taxon>Eurotiomycetes</taxon>
        <taxon>Eurotiomycetidae</taxon>
        <taxon>Onygenales</taxon>
        <taxon>Ajellomycetaceae</taxon>
        <taxon>Paracoccidioides</taxon>
    </lineage>
</organism>
<reference evidence="1 2" key="1">
    <citation type="journal article" date="2011" name="PLoS Genet.">
        <title>Comparative genomic analysis of human fungal pathogens causing paracoccidioidomycosis.</title>
        <authorList>
            <person name="Desjardins C.A."/>
            <person name="Champion M.D."/>
            <person name="Holder J.W."/>
            <person name="Muszewska A."/>
            <person name="Goldberg J."/>
            <person name="Bailao A.M."/>
            <person name="Brigido M.M."/>
            <person name="Ferreira M.E."/>
            <person name="Garcia A.M."/>
            <person name="Grynberg M."/>
            <person name="Gujja S."/>
            <person name="Heiman D.I."/>
            <person name="Henn M.R."/>
            <person name="Kodira C.D."/>
            <person name="Leon-Narvaez H."/>
            <person name="Longo L.V."/>
            <person name="Ma L.J."/>
            <person name="Malavazi I."/>
            <person name="Matsuo A.L."/>
            <person name="Morais F.V."/>
            <person name="Pereira M."/>
            <person name="Rodriguez-Brito S."/>
            <person name="Sakthikumar S."/>
            <person name="Salem-Izacc S.M."/>
            <person name="Sykes S.M."/>
            <person name="Teixeira M.M."/>
            <person name="Vallejo M.C."/>
            <person name="Walter M.E."/>
            <person name="Yandava C."/>
            <person name="Young S."/>
            <person name="Zeng Q."/>
            <person name="Zucker J."/>
            <person name="Felipe M.S."/>
            <person name="Goldman G.H."/>
            <person name="Haas B.J."/>
            <person name="McEwen J.G."/>
            <person name="Nino-Vega G."/>
            <person name="Puccia R."/>
            <person name="San-Blas G."/>
            <person name="Soares C.M."/>
            <person name="Birren B.W."/>
            <person name="Cuomo C.A."/>
        </authorList>
    </citation>
    <scope>NUCLEOTIDE SEQUENCE [LARGE SCALE GENOMIC DNA]</scope>
    <source>
        <strain evidence="2">ATCC MYA-826 / Pb01</strain>
    </source>
</reference>
<dbReference type="OrthoDB" id="4368117at2759"/>
<gene>
    <name evidence="1" type="ORF">PAAG_06913</name>
</gene>
<protein>
    <submittedName>
        <fullName evidence="1">Uncharacterized protein</fullName>
    </submittedName>
</protein>
<evidence type="ECO:0000313" key="1">
    <source>
        <dbReference type="EMBL" id="EEH36495.2"/>
    </source>
</evidence>
<dbReference type="Proteomes" id="UP000002059">
    <property type="component" value="Partially assembled WGS sequence"/>
</dbReference>
<dbReference type="HOGENOM" id="CLU_2606654_0_0_1"/>
<keyword evidence="2" id="KW-1185">Reference proteome</keyword>
<dbReference type="GeneID" id="9094273"/>
<accession>C1H8B7</accession>
<sequence length="79" mass="8580">MPEGSQITPVDNIAHSDQKLEEKARDLTSKDVVLDQKETFPETFTTTDQSICAVLVTKHSAGGLSGLLGLAHPNQCQTW</sequence>
<dbReference type="KEGG" id="pbl:PAAG_06913"/>
<dbReference type="EMBL" id="KN294012">
    <property type="protein sequence ID" value="EEH36495.2"/>
    <property type="molecule type" value="Genomic_DNA"/>
</dbReference>
<evidence type="ECO:0000313" key="2">
    <source>
        <dbReference type="Proteomes" id="UP000002059"/>
    </source>
</evidence>
<proteinExistence type="predicted"/>